<feature type="compositionally biased region" description="Polar residues" evidence="1">
    <location>
        <begin position="26"/>
        <end position="48"/>
    </location>
</feature>
<protein>
    <submittedName>
        <fullName evidence="2">Uncharacterized protein</fullName>
    </submittedName>
</protein>
<organism evidence="2 3">
    <name type="scientific">Nepenthes gracilis</name>
    <name type="common">Slender pitcher plant</name>
    <dbReference type="NCBI Taxonomy" id="150966"/>
    <lineage>
        <taxon>Eukaryota</taxon>
        <taxon>Viridiplantae</taxon>
        <taxon>Streptophyta</taxon>
        <taxon>Embryophyta</taxon>
        <taxon>Tracheophyta</taxon>
        <taxon>Spermatophyta</taxon>
        <taxon>Magnoliopsida</taxon>
        <taxon>eudicotyledons</taxon>
        <taxon>Gunneridae</taxon>
        <taxon>Pentapetalae</taxon>
        <taxon>Caryophyllales</taxon>
        <taxon>Nepenthaceae</taxon>
        <taxon>Nepenthes</taxon>
    </lineage>
</organism>
<keyword evidence="3" id="KW-1185">Reference proteome</keyword>
<gene>
    <name evidence="2" type="ORF">Nepgr_018639</name>
</gene>
<sequence>MPEVGGGWQRRGWKRRHKTWHFAPSTLGNKVRSSSDVPGSTYSPSKTAPGSARMDADRKHKATSAAFQKEYDVYGLEDGG</sequence>
<name>A0AAD3XTL1_NEPGR</name>
<evidence type="ECO:0000313" key="2">
    <source>
        <dbReference type="EMBL" id="GMH16798.1"/>
    </source>
</evidence>
<reference evidence="2" key="1">
    <citation type="submission" date="2023-05" db="EMBL/GenBank/DDBJ databases">
        <title>Nepenthes gracilis genome sequencing.</title>
        <authorList>
            <person name="Fukushima K."/>
        </authorList>
    </citation>
    <scope>NUCLEOTIDE SEQUENCE</scope>
    <source>
        <strain evidence="2">SING2019-196</strain>
    </source>
</reference>
<feature type="region of interest" description="Disordered" evidence="1">
    <location>
        <begin position="1"/>
        <end position="63"/>
    </location>
</feature>
<feature type="compositionally biased region" description="Basic residues" evidence="1">
    <location>
        <begin position="11"/>
        <end position="20"/>
    </location>
</feature>
<evidence type="ECO:0000313" key="3">
    <source>
        <dbReference type="Proteomes" id="UP001279734"/>
    </source>
</evidence>
<comment type="caution">
    <text evidence="2">The sequence shown here is derived from an EMBL/GenBank/DDBJ whole genome shotgun (WGS) entry which is preliminary data.</text>
</comment>
<dbReference type="EMBL" id="BSYO01000017">
    <property type="protein sequence ID" value="GMH16798.1"/>
    <property type="molecule type" value="Genomic_DNA"/>
</dbReference>
<evidence type="ECO:0000256" key="1">
    <source>
        <dbReference type="SAM" id="MobiDB-lite"/>
    </source>
</evidence>
<accession>A0AAD3XTL1</accession>
<dbReference type="AlphaFoldDB" id="A0AAD3XTL1"/>
<dbReference type="Proteomes" id="UP001279734">
    <property type="component" value="Unassembled WGS sequence"/>
</dbReference>
<proteinExistence type="predicted"/>